<dbReference type="Pfam" id="PF04912">
    <property type="entry name" value="Dynamitin"/>
    <property type="match status" value="1"/>
</dbReference>
<evidence type="ECO:0000256" key="2">
    <source>
        <dbReference type="ARBA" id="ARBA00022490"/>
    </source>
</evidence>
<dbReference type="OrthoDB" id="4977at2759"/>
<comment type="subcellular location">
    <subcellularLocation>
        <location evidence="1">Cytoplasm</location>
    </subcellularLocation>
</comment>
<protein>
    <submittedName>
        <fullName evidence="3">Dynactin subunit 2</fullName>
    </submittedName>
</protein>
<dbReference type="GO" id="GO:0005869">
    <property type="term" value="C:dynactin complex"/>
    <property type="evidence" value="ECO:0007669"/>
    <property type="project" value="InterPro"/>
</dbReference>
<keyword evidence="2" id="KW-0963">Cytoplasm</keyword>
<name>A0A2V3IX17_9FLOR</name>
<gene>
    <name evidence="3" type="ORF">BWQ96_03530</name>
</gene>
<dbReference type="GO" id="GO:0007017">
    <property type="term" value="P:microtubule-based process"/>
    <property type="evidence" value="ECO:0007669"/>
    <property type="project" value="InterPro"/>
</dbReference>
<dbReference type="STRING" id="448386.A0A2V3IX17"/>
<evidence type="ECO:0000313" key="4">
    <source>
        <dbReference type="Proteomes" id="UP000247409"/>
    </source>
</evidence>
<dbReference type="EMBL" id="NBIV01000034">
    <property type="protein sequence ID" value="PXF46704.1"/>
    <property type="molecule type" value="Genomic_DNA"/>
</dbReference>
<reference evidence="3 4" key="1">
    <citation type="journal article" date="2018" name="Mol. Biol. Evol.">
        <title>Analysis of the draft genome of the red seaweed Gracilariopsis chorda provides insights into genome size evolution in Rhodophyta.</title>
        <authorList>
            <person name="Lee J."/>
            <person name="Yang E.C."/>
            <person name="Graf L."/>
            <person name="Yang J.H."/>
            <person name="Qiu H."/>
            <person name="Zel Zion U."/>
            <person name="Chan C.X."/>
            <person name="Stephens T.G."/>
            <person name="Weber A.P.M."/>
            <person name="Boo G.H."/>
            <person name="Boo S.M."/>
            <person name="Kim K.M."/>
            <person name="Shin Y."/>
            <person name="Jung M."/>
            <person name="Lee S.J."/>
            <person name="Yim H.S."/>
            <person name="Lee J.H."/>
            <person name="Bhattacharya D."/>
            <person name="Yoon H.S."/>
        </authorList>
    </citation>
    <scope>NUCLEOTIDE SEQUENCE [LARGE SCALE GENOMIC DNA]</scope>
    <source>
        <strain evidence="3 4">SKKU-2015</strain>
        <tissue evidence="3">Whole body</tissue>
    </source>
</reference>
<proteinExistence type="predicted"/>
<dbReference type="InterPro" id="IPR028133">
    <property type="entry name" value="Dynamitin"/>
</dbReference>
<evidence type="ECO:0000313" key="3">
    <source>
        <dbReference type="EMBL" id="PXF46704.1"/>
    </source>
</evidence>
<keyword evidence="4" id="KW-1185">Reference proteome</keyword>
<evidence type="ECO:0000256" key="1">
    <source>
        <dbReference type="ARBA" id="ARBA00004496"/>
    </source>
</evidence>
<sequence length="381" mass="43073">MEWVYVPTSDEPTVYEADALSAEEPTGNAPLDIFSSSLPVEPVENEEEPEYYGDEDIIEERMPPAKAFEIFAARMFPLRQPADFSDSIYVDTNKVPLAKGRKRPMKQRLPAAESRSQKLTRLRAEVDALAADCKGEQQRDDQLLTDLAALRAGLNEIEQNLNSELRPNRSVRIVRRSELAEENEDRDERKNSWMTVEMVSPNVSVLQSLEKRVTAMEHALGVARLDEQSEVVPLAPLLEDVRTRLDLMCDETLPGRLKKDAEDIARILQSQLQDQKGADMVRMASLLEKTEKWEAVAESLPTVVQRLRCLKRVQDEAAHFMEGLSVLGKQLDALQQRSDTNSLLVESVQRKLEKNVESVQSNIEVLQSRVCAMGEQQEQSS</sequence>
<comment type="caution">
    <text evidence="3">The sequence shown here is derived from an EMBL/GenBank/DDBJ whole genome shotgun (WGS) entry which is preliminary data.</text>
</comment>
<dbReference type="Proteomes" id="UP000247409">
    <property type="component" value="Unassembled WGS sequence"/>
</dbReference>
<accession>A0A2V3IX17</accession>
<dbReference type="AlphaFoldDB" id="A0A2V3IX17"/>
<dbReference type="GO" id="GO:0005737">
    <property type="term" value="C:cytoplasm"/>
    <property type="evidence" value="ECO:0007669"/>
    <property type="project" value="UniProtKB-SubCell"/>
</dbReference>
<organism evidence="3 4">
    <name type="scientific">Gracilariopsis chorda</name>
    <dbReference type="NCBI Taxonomy" id="448386"/>
    <lineage>
        <taxon>Eukaryota</taxon>
        <taxon>Rhodophyta</taxon>
        <taxon>Florideophyceae</taxon>
        <taxon>Rhodymeniophycidae</taxon>
        <taxon>Gracilariales</taxon>
        <taxon>Gracilariaceae</taxon>
        <taxon>Gracilariopsis</taxon>
    </lineage>
</organism>
<dbReference type="PANTHER" id="PTHR15346">
    <property type="entry name" value="DYNACTIN SUBUNIT"/>
    <property type="match status" value="1"/>
</dbReference>